<keyword evidence="7" id="KW-1185">Reference proteome</keyword>
<dbReference type="InterPro" id="IPR006626">
    <property type="entry name" value="PbH1"/>
</dbReference>
<dbReference type="PANTHER" id="PTHR31339:SF9">
    <property type="entry name" value="PLASMIN AND FIBRONECTIN-BINDING PROTEIN A"/>
    <property type="match status" value="1"/>
</dbReference>
<dbReference type="SUPFAM" id="SSF51126">
    <property type="entry name" value="Pectin lyase-like"/>
    <property type="match status" value="1"/>
</dbReference>
<dbReference type="RefSeq" id="WP_009574727.1">
    <property type="nucleotide sequence ID" value="NZ_AEIG01000011.1"/>
</dbReference>
<feature type="domain" description="Rhamnogalacturonase A/B/Epimerase-like pectate lyase" evidence="5">
    <location>
        <begin position="63"/>
        <end position="114"/>
    </location>
</feature>
<evidence type="ECO:0000256" key="2">
    <source>
        <dbReference type="ARBA" id="ARBA00022801"/>
    </source>
</evidence>
<gene>
    <name evidence="6" type="ORF">IMCC3088_198</name>
</gene>
<dbReference type="PANTHER" id="PTHR31339">
    <property type="entry name" value="PECTIN LYASE-RELATED"/>
    <property type="match status" value="1"/>
</dbReference>
<dbReference type="GO" id="GO:0004650">
    <property type="term" value="F:polygalacturonase activity"/>
    <property type="evidence" value="ECO:0007669"/>
    <property type="project" value="InterPro"/>
</dbReference>
<dbReference type="Proteomes" id="UP000005615">
    <property type="component" value="Unassembled WGS sequence"/>
</dbReference>
<evidence type="ECO:0000313" key="6">
    <source>
        <dbReference type="EMBL" id="EGG30574.1"/>
    </source>
</evidence>
<sequence length="487" mass="53634">MSFDLESGSLFTRRQVNVGLASALAVLGASGCSSLTPTHSWLSADDIVARTQAPSIPSDRFVVENFGAVSDGVFDCSDAIQKAIEHAESQGGGTVVFTQGVYLTGPIHLRSKIALHLEKDATLKFVTDPNRYLPAVFTRWEGMELMGFSPLIYAYGLNDVAITGQGTLDGGANDQTWWPWKGPHKEAHWDLIEGQDQKPARDYLFAMAERGVPPRERVFADGGFLRPPFLQFYDCQRILVEGIKITNAPFWLIHPVLSRDVTIRGVHCQSYGPNSDGCDPESCERVVIEDCVFDTGDDCIALKSGRNADGRRIGVPCKDVVVQNCHMKEGHGGVVIGSEISGGVANVHVRHCTMDSPHLERAIRIKTNAQRGGLIEHLRYSKITIGSVKDVFVINFYYEEGDRGKWMPLVRDIEITDLTVAKAQRVFNLRGFPQSPITDVSLRNWNVVEYDDFGVIDDAKLFSAQQVVLAGKSINSGKALLSKDVHE</sequence>
<dbReference type="Pfam" id="PF00295">
    <property type="entry name" value="Glyco_hydro_28"/>
    <property type="match status" value="1"/>
</dbReference>
<proteinExistence type="inferred from homology"/>
<dbReference type="InterPro" id="IPR024535">
    <property type="entry name" value="RHGA/B-epi-like_pectate_lyase"/>
</dbReference>
<dbReference type="AlphaFoldDB" id="F3KZ87"/>
<evidence type="ECO:0000313" key="7">
    <source>
        <dbReference type="Proteomes" id="UP000005615"/>
    </source>
</evidence>
<dbReference type="InterPro" id="IPR011050">
    <property type="entry name" value="Pectin_lyase_fold/virulence"/>
</dbReference>
<dbReference type="eggNOG" id="COG5434">
    <property type="taxonomic scope" value="Bacteria"/>
</dbReference>
<dbReference type="InterPro" id="IPR012334">
    <property type="entry name" value="Pectin_lyas_fold"/>
</dbReference>
<dbReference type="SMART" id="SM00710">
    <property type="entry name" value="PbH1"/>
    <property type="match status" value="3"/>
</dbReference>
<dbReference type="InterPro" id="IPR051801">
    <property type="entry name" value="GH28_Enzymes"/>
</dbReference>
<comment type="similarity">
    <text evidence="1 4">Belongs to the glycosyl hydrolase 28 family.</text>
</comment>
<dbReference type="STRING" id="2518989.IMCC3088_198"/>
<evidence type="ECO:0000256" key="1">
    <source>
        <dbReference type="ARBA" id="ARBA00008834"/>
    </source>
</evidence>
<evidence type="ECO:0000256" key="4">
    <source>
        <dbReference type="RuleBase" id="RU361169"/>
    </source>
</evidence>
<dbReference type="OrthoDB" id="9795222at2"/>
<dbReference type="PROSITE" id="PS00502">
    <property type="entry name" value="POLYGALACTURONASE"/>
    <property type="match status" value="1"/>
</dbReference>
<name>F3KZ87_9GAMM</name>
<dbReference type="GO" id="GO:0005975">
    <property type="term" value="P:carbohydrate metabolic process"/>
    <property type="evidence" value="ECO:0007669"/>
    <property type="project" value="InterPro"/>
</dbReference>
<protein>
    <submittedName>
        <fullName evidence="6">Glycoside hydrolase, family 77</fullName>
    </submittedName>
</protein>
<keyword evidence="2 4" id="KW-0378">Hydrolase</keyword>
<dbReference type="InterPro" id="IPR000743">
    <property type="entry name" value="Glyco_hydro_28"/>
</dbReference>
<evidence type="ECO:0000259" key="5">
    <source>
        <dbReference type="Pfam" id="PF12708"/>
    </source>
</evidence>
<reference evidence="6 7" key="1">
    <citation type="journal article" date="2011" name="J. Bacteriol.">
        <title>Genome sequence of strain IMCC3088, a proteorhodopsin-containing marine bacterium belonging to the OM60/NOR5 clade.</title>
        <authorList>
            <person name="Jang Y."/>
            <person name="Oh H.M."/>
            <person name="Kang I."/>
            <person name="Lee K."/>
            <person name="Yang S.J."/>
            <person name="Cho J.C."/>
        </authorList>
    </citation>
    <scope>NUCLEOTIDE SEQUENCE [LARGE SCALE GENOMIC DNA]</scope>
    <source>
        <strain evidence="6 7">IMCC3088</strain>
    </source>
</reference>
<keyword evidence="3 4" id="KW-0326">Glycosidase</keyword>
<dbReference type="Gene3D" id="2.160.20.10">
    <property type="entry name" value="Single-stranded right-handed beta-helix, Pectin lyase-like"/>
    <property type="match status" value="1"/>
</dbReference>
<dbReference type="EMBL" id="AEIG01000011">
    <property type="protein sequence ID" value="EGG30574.1"/>
    <property type="molecule type" value="Genomic_DNA"/>
</dbReference>
<accession>F3KZ87</accession>
<comment type="caution">
    <text evidence="6">The sequence shown here is derived from an EMBL/GenBank/DDBJ whole genome shotgun (WGS) entry which is preliminary data.</text>
</comment>
<dbReference type="Pfam" id="PF12708">
    <property type="entry name" value="Pect-lyase_RHGA_epim"/>
    <property type="match status" value="1"/>
</dbReference>
<evidence type="ECO:0000256" key="3">
    <source>
        <dbReference type="ARBA" id="ARBA00023295"/>
    </source>
</evidence>
<organism evidence="6 7">
    <name type="scientific">Aequoribacter fuscus</name>
    <dbReference type="NCBI Taxonomy" id="2518989"/>
    <lineage>
        <taxon>Bacteria</taxon>
        <taxon>Pseudomonadati</taxon>
        <taxon>Pseudomonadota</taxon>
        <taxon>Gammaproteobacteria</taxon>
        <taxon>Cellvibrionales</taxon>
        <taxon>Halieaceae</taxon>
        <taxon>Aequoribacter</taxon>
    </lineage>
</organism>